<protein>
    <submittedName>
        <fullName evidence="1">Uncharacterized protein</fullName>
    </submittedName>
</protein>
<organism evidence="1 2">
    <name type="scientific">Catharanthus roseus</name>
    <name type="common">Madagascar periwinkle</name>
    <name type="synonym">Vinca rosea</name>
    <dbReference type="NCBI Taxonomy" id="4058"/>
    <lineage>
        <taxon>Eukaryota</taxon>
        <taxon>Viridiplantae</taxon>
        <taxon>Streptophyta</taxon>
        <taxon>Embryophyta</taxon>
        <taxon>Tracheophyta</taxon>
        <taxon>Spermatophyta</taxon>
        <taxon>Magnoliopsida</taxon>
        <taxon>eudicotyledons</taxon>
        <taxon>Gunneridae</taxon>
        <taxon>Pentapetalae</taxon>
        <taxon>asterids</taxon>
        <taxon>lamiids</taxon>
        <taxon>Gentianales</taxon>
        <taxon>Apocynaceae</taxon>
        <taxon>Rauvolfioideae</taxon>
        <taxon>Vinceae</taxon>
        <taxon>Catharanthinae</taxon>
        <taxon>Catharanthus</taxon>
    </lineage>
</organism>
<dbReference type="Proteomes" id="UP001060085">
    <property type="component" value="Linkage Group LG05"/>
</dbReference>
<evidence type="ECO:0000313" key="1">
    <source>
        <dbReference type="EMBL" id="KAI5660743.1"/>
    </source>
</evidence>
<proteinExistence type="predicted"/>
<evidence type="ECO:0000313" key="2">
    <source>
        <dbReference type="Proteomes" id="UP001060085"/>
    </source>
</evidence>
<name>A0ACC0AMU0_CATRO</name>
<sequence>MDFDLETPLPISPERLASLFDIESDHIPSSCTNYYSFRGKIVSLISHFSRNFDDPFLSYLAINYLDRFLSVQPISEEKKPWILKLVSVSCISLAMKMRKTDCSISDIEHDGGIIFDWKSIERMELLILDGLKWRMRSITPFSFINFFISFFKFKDFHSTNALKARATQIIIKAQHGNVTSTFIYF</sequence>
<gene>
    <name evidence="1" type="ORF">M9H77_20066</name>
</gene>
<comment type="caution">
    <text evidence="1">The sequence shown here is derived from an EMBL/GenBank/DDBJ whole genome shotgun (WGS) entry which is preliminary data.</text>
</comment>
<accession>A0ACC0AMU0</accession>
<dbReference type="EMBL" id="CM044705">
    <property type="protein sequence ID" value="KAI5660743.1"/>
    <property type="molecule type" value="Genomic_DNA"/>
</dbReference>
<reference evidence="2" key="1">
    <citation type="journal article" date="2023" name="Nat. Plants">
        <title>Single-cell RNA sequencing provides a high-resolution roadmap for understanding the multicellular compartmentation of specialized metabolism.</title>
        <authorList>
            <person name="Sun S."/>
            <person name="Shen X."/>
            <person name="Li Y."/>
            <person name="Li Y."/>
            <person name="Wang S."/>
            <person name="Li R."/>
            <person name="Zhang H."/>
            <person name="Shen G."/>
            <person name="Guo B."/>
            <person name="Wei J."/>
            <person name="Xu J."/>
            <person name="St-Pierre B."/>
            <person name="Chen S."/>
            <person name="Sun C."/>
        </authorList>
    </citation>
    <scope>NUCLEOTIDE SEQUENCE [LARGE SCALE GENOMIC DNA]</scope>
</reference>
<keyword evidence="2" id="KW-1185">Reference proteome</keyword>